<name>A0ABQ3FLM0_9GAMM</name>
<dbReference type="RefSeq" id="WP_189518351.1">
    <property type="nucleotide sequence ID" value="NZ_BMZM01000003.1"/>
</dbReference>
<sequence>MFDISFPELIVVGAIALVVLGPERLPTAARTAGLWLGKIKRTVANVQQEITSQLETEELQRKMKSQQDRFEQGLKKARDDIESVGDDPSASSKKLSDRALSRDGASDRQSEVPDPGPTQDHHAPGADPSTAPAPDRHAHTADPATAPAPASEATAREQKKSDTVPSRPAASDSHDRDNHDR</sequence>
<dbReference type="InterPro" id="IPR003369">
    <property type="entry name" value="TatA/B/E"/>
</dbReference>
<comment type="function">
    <text evidence="9">Part of the twin-arginine translocation (Tat) system that transports large folded proteins containing a characteristic twin-arginine motif in their signal peptide across membranes. Together with TatC, TatB is part of a receptor directly interacting with Tat signal peptides. TatB may form an oligomeric binding site that transiently accommodates folded Tat precursor proteins before their translocation.</text>
</comment>
<keyword evidence="6 9" id="KW-1133">Transmembrane helix</keyword>
<evidence type="ECO:0000256" key="7">
    <source>
        <dbReference type="ARBA" id="ARBA00023010"/>
    </source>
</evidence>
<keyword evidence="3 9" id="KW-1003">Cell membrane</keyword>
<accession>A0ABQ3FLM0</accession>
<keyword evidence="8 9" id="KW-0472">Membrane</keyword>
<gene>
    <name evidence="9 11" type="primary">tatB</name>
    <name evidence="11" type="ORF">GCM10010082_23030</name>
</gene>
<feature type="compositionally biased region" description="Basic and acidic residues" evidence="10">
    <location>
        <begin position="64"/>
        <end position="81"/>
    </location>
</feature>
<evidence type="ECO:0000256" key="10">
    <source>
        <dbReference type="SAM" id="MobiDB-lite"/>
    </source>
</evidence>
<dbReference type="EMBL" id="BMZM01000003">
    <property type="protein sequence ID" value="GHC28889.1"/>
    <property type="molecule type" value="Genomic_DNA"/>
</dbReference>
<dbReference type="PANTHER" id="PTHR33162">
    <property type="entry name" value="SEC-INDEPENDENT PROTEIN TRANSLOCASE PROTEIN TATA, CHLOROPLASTIC"/>
    <property type="match status" value="1"/>
</dbReference>
<evidence type="ECO:0000256" key="9">
    <source>
        <dbReference type="HAMAP-Rule" id="MF_00237"/>
    </source>
</evidence>
<evidence type="ECO:0000256" key="1">
    <source>
        <dbReference type="ARBA" id="ARBA00004167"/>
    </source>
</evidence>
<evidence type="ECO:0000256" key="2">
    <source>
        <dbReference type="ARBA" id="ARBA00022448"/>
    </source>
</evidence>
<keyword evidence="5 9" id="KW-0653">Protein transport</keyword>
<comment type="similarity">
    <text evidence="9">Belongs to the TatB family.</text>
</comment>
<keyword evidence="4 9" id="KW-0812">Transmembrane</keyword>
<comment type="subcellular location">
    <subcellularLocation>
        <location evidence="9">Cell membrane</location>
        <topology evidence="9">Single-pass membrane protein</topology>
    </subcellularLocation>
    <subcellularLocation>
        <location evidence="1">Membrane</location>
        <topology evidence="1">Single-pass membrane protein</topology>
    </subcellularLocation>
</comment>
<keyword evidence="2 9" id="KW-0813">Transport</keyword>
<feature type="region of interest" description="Disordered" evidence="10">
    <location>
        <begin position="64"/>
        <end position="181"/>
    </location>
</feature>
<feature type="compositionally biased region" description="Basic and acidic residues" evidence="10">
    <location>
        <begin position="94"/>
        <end position="111"/>
    </location>
</feature>
<feature type="compositionally biased region" description="Basic and acidic residues" evidence="10">
    <location>
        <begin position="172"/>
        <end position="181"/>
    </location>
</feature>
<comment type="subunit">
    <text evidence="9">The Tat system comprises two distinct complexes: a TatABC complex, containing multiple copies of TatA, TatB and TatC subunits, and a separate TatA complex, containing only TatA subunits. Substrates initially bind to the TatABC complex, which probably triggers association of the separate TatA complex to form the active translocon.</text>
</comment>
<dbReference type="NCBIfam" id="TIGR01410">
    <property type="entry name" value="tatB"/>
    <property type="match status" value="1"/>
</dbReference>
<comment type="caution">
    <text evidence="11">The sequence shown here is derived from an EMBL/GenBank/DDBJ whole genome shotgun (WGS) entry which is preliminary data.</text>
</comment>
<evidence type="ECO:0000256" key="3">
    <source>
        <dbReference type="ARBA" id="ARBA00022475"/>
    </source>
</evidence>
<dbReference type="PANTHER" id="PTHR33162:SF1">
    <property type="entry name" value="SEC-INDEPENDENT PROTEIN TRANSLOCASE PROTEIN TATA, CHLOROPLASTIC"/>
    <property type="match status" value="1"/>
</dbReference>
<protein>
    <recommendedName>
        <fullName evidence="9">Sec-independent protein translocase protein TatB</fullName>
    </recommendedName>
</protein>
<evidence type="ECO:0000313" key="12">
    <source>
        <dbReference type="Proteomes" id="UP000604243"/>
    </source>
</evidence>
<feature type="compositionally biased region" description="Low complexity" evidence="10">
    <location>
        <begin position="141"/>
        <end position="153"/>
    </location>
</feature>
<evidence type="ECO:0000256" key="8">
    <source>
        <dbReference type="ARBA" id="ARBA00023136"/>
    </source>
</evidence>
<reference evidence="12" key="1">
    <citation type="journal article" date="2019" name="Int. J. Syst. Evol. Microbiol.">
        <title>The Global Catalogue of Microorganisms (GCM) 10K type strain sequencing project: providing services to taxonomists for standard genome sequencing and annotation.</title>
        <authorList>
            <consortium name="The Broad Institute Genomics Platform"/>
            <consortium name="The Broad Institute Genome Sequencing Center for Infectious Disease"/>
            <person name="Wu L."/>
            <person name="Ma J."/>
        </authorList>
    </citation>
    <scope>NUCLEOTIDE SEQUENCE [LARGE SCALE GENOMIC DNA]</scope>
    <source>
        <strain evidence="12">KCTC 42082</strain>
    </source>
</reference>
<dbReference type="InterPro" id="IPR018448">
    <property type="entry name" value="TatB"/>
</dbReference>
<evidence type="ECO:0000256" key="4">
    <source>
        <dbReference type="ARBA" id="ARBA00022692"/>
    </source>
</evidence>
<dbReference type="Gene3D" id="1.20.5.3310">
    <property type="match status" value="1"/>
</dbReference>
<dbReference type="Pfam" id="PF02416">
    <property type="entry name" value="TatA_B_E"/>
    <property type="match status" value="1"/>
</dbReference>
<evidence type="ECO:0000313" key="11">
    <source>
        <dbReference type="EMBL" id="GHC28889.1"/>
    </source>
</evidence>
<keyword evidence="7 9" id="KW-0811">Translocation</keyword>
<dbReference type="Proteomes" id="UP000604243">
    <property type="component" value="Unassembled WGS sequence"/>
</dbReference>
<organism evidence="11 12">
    <name type="scientific">Kushneria pakistanensis</name>
    <dbReference type="NCBI Taxonomy" id="1508770"/>
    <lineage>
        <taxon>Bacteria</taxon>
        <taxon>Pseudomonadati</taxon>
        <taxon>Pseudomonadota</taxon>
        <taxon>Gammaproteobacteria</taxon>
        <taxon>Oceanospirillales</taxon>
        <taxon>Halomonadaceae</taxon>
        <taxon>Kushneria</taxon>
    </lineage>
</organism>
<evidence type="ECO:0000256" key="5">
    <source>
        <dbReference type="ARBA" id="ARBA00022927"/>
    </source>
</evidence>
<keyword evidence="12" id="KW-1185">Reference proteome</keyword>
<proteinExistence type="inferred from homology"/>
<evidence type="ECO:0000256" key="6">
    <source>
        <dbReference type="ARBA" id="ARBA00022989"/>
    </source>
</evidence>
<dbReference type="HAMAP" id="MF_00237">
    <property type="entry name" value="TatB"/>
    <property type="match status" value="1"/>
</dbReference>
<dbReference type="PRINTS" id="PR01506">
    <property type="entry name" value="TATBPROTEIN"/>
</dbReference>